<feature type="transmembrane region" description="Helical" evidence="1">
    <location>
        <begin position="20"/>
        <end position="40"/>
    </location>
</feature>
<reference evidence="2" key="2">
    <citation type="journal article" date="2015" name="Data Brief">
        <title>Shoot transcriptome of the giant reed, Arundo donax.</title>
        <authorList>
            <person name="Barrero R.A."/>
            <person name="Guerrero F.D."/>
            <person name="Moolhuijzen P."/>
            <person name="Goolsby J.A."/>
            <person name="Tidwell J."/>
            <person name="Bellgard S.E."/>
            <person name="Bellgard M.I."/>
        </authorList>
    </citation>
    <scope>NUCLEOTIDE SEQUENCE</scope>
    <source>
        <tissue evidence="2">Shoot tissue taken approximately 20 cm above the soil surface</tissue>
    </source>
</reference>
<protein>
    <submittedName>
        <fullName evidence="2">Uncharacterized protein</fullName>
    </submittedName>
</protein>
<proteinExistence type="predicted"/>
<evidence type="ECO:0000256" key="1">
    <source>
        <dbReference type="SAM" id="Phobius"/>
    </source>
</evidence>
<organism evidence="2">
    <name type="scientific">Arundo donax</name>
    <name type="common">Giant reed</name>
    <name type="synonym">Donax arundinaceus</name>
    <dbReference type="NCBI Taxonomy" id="35708"/>
    <lineage>
        <taxon>Eukaryota</taxon>
        <taxon>Viridiplantae</taxon>
        <taxon>Streptophyta</taxon>
        <taxon>Embryophyta</taxon>
        <taxon>Tracheophyta</taxon>
        <taxon>Spermatophyta</taxon>
        <taxon>Magnoliopsida</taxon>
        <taxon>Liliopsida</taxon>
        <taxon>Poales</taxon>
        <taxon>Poaceae</taxon>
        <taxon>PACMAD clade</taxon>
        <taxon>Arundinoideae</taxon>
        <taxon>Arundineae</taxon>
        <taxon>Arundo</taxon>
    </lineage>
</organism>
<dbReference type="EMBL" id="GBRH01206668">
    <property type="protein sequence ID" value="JAD91227.1"/>
    <property type="molecule type" value="Transcribed_RNA"/>
</dbReference>
<keyword evidence="1" id="KW-0812">Transmembrane</keyword>
<keyword evidence="1" id="KW-0472">Membrane</keyword>
<dbReference type="AlphaFoldDB" id="A0A0A9E5H1"/>
<name>A0A0A9E5H1_ARUDO</name>
<sequence length="48" mass="5613">MKVTDCKFLVHLILKTGVRFSHALIISYAIWFCVQGYRLLNWQLSIVS</sequence>
<evidence type="ECO:0000313" key="2">
    <source>
        <dbReference type="EMBL" id="JAD91227.1"/>
    </source>
</evidence>
<reference evidence="2" key="1">
    <citation type="submission" date="2014-09" db="EMBL/GenBank/DDBJ databases">
        <authorList>
            <person name="Magalhaes I.L.F."/>
            <person name="Oliveira U."/>
            <person name="Santos F.R."/>
            <person name="Vidigal T.H.D.A."/>
            <person name="Brescovit A.D."/>
            <person name="Santos A.J."/>
        </authorList>
    </citation>
    <scope>NUCLEOTIDE SEQUENCE</scope>
    <source>
        <tissue evidence="2">Shoot tissue taken approximately 20 cm above the soil surface</tissue>
    </source>
</reference>
<accession>A0A0A9E5H1</accession>
<keyword evidence="1" id="KW-1133">Transmembrane helix</keyword>